<feature type="domain" description="HPt" evidence="1">
    <location>
        <begin position="42"/>
        <end position="111"/>
    </location>
</feature>
<evidence type="ECO:0000259" key="1">
    <source>
        <dbReference type="Pfam" id="PF01627"/>
    </source>
</evidence>
<evidence type="ECO:0000313" key="3">
    <source>
        <dbReference type="Proteomes" id="UP000647235"/>
    </source>
</evidence>
<gene>
    <name evidence="2" type="ORF">H8S07_01590</name>
</gene>
<proteinExistence type="predicted"/>
<organism evidence="2 3">
    <name type="scientific">Dorea hominis</name>
    <dbReference type="NCBI Taxonomy" id="2763040"/>
    <lineage>
        <taxon>Bacteria</taxon>
        <taxon>Bacillati</taxon>
        <taxon>Bacillota</taxon>
        <taxon>Clostridia</taxon>
        <taxon>Lachnospirales</taxon>
        <taxon>Lachnospiraceae</taxon>
        <taxon>Dorea</taxon>
    </lineage>
</organism>
<comment type="caution">
    <text evidence="2">The sequence shown here is derived from an EMBL/GenBank/DDBJ whole genome shotgun (WGS) entry which is preliminary data.</text>
</comment>
<dbReference type="InterPro" id="IPR008207">
    <property type="entry name" value="Sig_transdc_His_kin_Hpt_dom"/>
</dbReference>
<keyword evidence="3" id="KW-1185">Reference proteome</keyword>
<dbReference type="Pfam" id="PF01627">
    <property type="entry name" value="Hpt"/>
    <property type="match status" value="1"/>
</dbReference>
<evidence type="ECO:0000313" key="2">
    <source>
        <dbReference type="EMBL" id="MBC5663979.1"/>
    </source>
</evidence>
<reference evidence="2 3" key="1">
    <citation type="submission" date="2020-08" db="EMBL/GenBank/DDBJ databases">
        <title>Genome public.</title>
        <authorList>
            <person name="Liu C."/>
            <person name="Sun Q."/>
        </authorList>
    </citation>
    <scope>NUCLEOTIDE SEQUENCE [LARGE SCALE GENOMIC DNA]</scope>
    <source>
        <strain evidence="2 3">NSJ-36</strain>
    </source>
</reference>
<dbReference type="RefSeq" id="WP_021861436.1">
    <property type="nucleotide sequence ID" value="NZ_JACOOY010000002.1"/>
</dbReference>
<dbReference type="SUPFAM" id="SSF47226">
    <property type="entry name" value="Histidine-containing phosphotransfer domain, HPT domain"/>
    <property type="match status" value="1"/>
</dbReference>
<accession>A0ABR7ETG0</accession>
<protein>
    <submittedName>
        <fullName evidence="2">Hpt domain-containing protein</fullName>
    </submittedName>
</protein>
<dbReference type="EMBL" id="JACOOY010000002">
    <property type="protein sequence ID" value="MBC5663979.1"/>
    <property type="molecule type" value="Genomic_DNA"/>
</dbReference>
<dbReference type="InterPro" id="IPR036641">
    <property type="entry name" value="HPT_dom_sf"/>
</dbReference>
<sequence length="119" mass="13574">MDIRECYEKMGASYDDVLQRMGSDALVERFTGSFLSDGSYQMIADGIEAKDAETAFRGAHTLKGVCLNLGFQKLYEVSAELTEALRDRELKGYEEQFAAVQKQYQITVEAIREWQQEQN</sequence>
<name>A0ABR7ETG0_9FIRM</name>
<dbReference type="Proteomes" id="UP000647235">
    <property type="component" value="Unassembled WGS sequence"/>
</dbReference>
<dbReference type="Gene3D" id="1.20.120.160">
    <property type="entry name" value="HPT domain"/>
    <property type="match status" value="1"/>
</dbReference>